<evidence type="ECO:0000256" key="4">
    <source>
        <dbReference type="ARBA" id="ARBA00023002"/>
    </source>
</evidence>
<accession>A0A086Y9E0</accession>
<dbReference type="STRING" id="1105367.CG50_04115"/>
<dbReference type="OrthoDB" id="9780147at2"/>
<dbReference type="eggNOG" id="COG1651">
    <property type="taxonomic scope" value="Bacteria"/>
</dbReference>
<keyword evidence="3" id="KW-0732">Signal</keyword>
<evidence type="ECO:0000256" key="6">
    <source>
        <dbReference type="ARBA" id="ARBA00023284"/>
    </source>
</evidence>
<comment type="similarity">
    <text evidence="2">Belongs to the thioredoxin family. DsbA subfamily.</text>
</comment>
<comment type="caution">
    <text evidence="8">The sequence shown here is derived from an EMBL/GenBank/DDBJ whole genome shotgun (WGS) entry which is preliminary data.</text>
</comment>
<evidence type="ECO:0000256" key="5">
    <source>
        <dbReference type="ARBA" id="ARBA00023157"/>
    </source>
</evidence>
<evidence type="ECO:0000256" key="2">
    <source>
        <dbReference type="ARBA" id="ARBA00005791"/>
    </source>
</evidence>
<dbReference type="InterPro" id="IPR012336">
    <property type="entry name" value="Thioredoxin-like_fold"/>
</dbReference>
<dbReference type="Pfam" id="PF13462">
    <property type="entry name" value="Thioredoxin_4"/>
    <property type="match status" value="1"/>
</dbReference>
<evidence type="ECO:0000256" key="1">
    <source>
        <dbReference type="ARBA" id="ARBA00003565"/>
    </source>
</evidence>
<dbReference type="AlphaFoldDB" id="A0A086Y9E0"/>
<keyword evidence="4" id="KW-0560">Oxidoreductase</keyword>
<dbReference type="InterPro" id="IPR036249">
    <property type="entry name" value="Thioredoxin-like_sf"/>
</dbReference>
<gene>
    <name evidence="8" type="ORF">CG50_04115</name>
</gene>
<evidence type="ECO:0000313" key="8">
    <source>
        <dbReference type="EMBL" id="KFI30890.1"/>
    </source>
</evidence>
<dbReference type="EMBL" id="JFZB01000001">
    <property type="protein sequence ID" value="KFI30890.1"/>
    <property type="molecule type" value="Genomic_DNA"/>
</dbReference>
<dbReference type="PANTHER" id="PTHR13887:SF14">
    <property type="entry name" value="DISULFIDE BOND FORMATION PROTEIN D"/>
    <property type="match status" value="1"/>
</dbReference>
<dbReference type="SUPFAM" id="SSF52833">
    <property type="entry name" value="Thioredoxin-like"/>
    <property type="match status" value="1"/>
</dbReference>
<dbReference type="PROSITE" id="PS51352">
    <property type="entry name" value="THIOREDOXIN_2"/>
    <property type="match status" value="1"/>
</dbReference>
<evidence type="ECO:0000313" key="9">
    <source>
        <dbReference type="Proteomes" id="UP000028824"/>
    </source>
</evidence>
<keyword evidence="6" id="KW-0676">Redox-active center</keyword>
<feature type="domain" description="Thioredoxin" evidence="7">
    <location>
        <begin position="22"/>
        <end position="211"/>
    </location>
</feature>
<dbReference type="GO" id="GO:0016491">
    <property type="term" value="F:oxidoreductase activity"/>
    <property type="evidence" value="ECO:0007669"/>
    <property type="project" value="UniProtKB-KW"/>
</dbReference>
<dbReference type="PANTHER" id="PTHR13887">
    <property type="entry name" value="GLUTATHIONE S-TRANSFERASE KAPPA"/>
    <property type="match status" value="1"/>
</dbReference>
<dbReference type="InterPro" id="IPR013766">
    <property type="entry name" value="Thioredoxin_domain"/>
</dbReference>
<keyword evidence="5" id="KW-1015">Disulfide bond</keyword>
<organism evidence="8 9">
    <name type="scientific">Paenirhodobacter enshiensis</name>
    <dbReference type="NCBI Taxonomy" id="1105367"/>
    <lineage>
        <taxon>Bacteria</taxon>
        <taxon>Pseudomonadati</taxon>
        <taxon>Pseudomonadota</taxon>
        <taxon>Alphaproteobacteria</taxon>
        <taxon>Rhodobacterales</taxon>
        <taxon>Rhodobacter group</taxon>
        <taxon>Paenirhodobacter</taxon>
    </lineage>
</organism>
<dbReference type="CDD" id="cd03023">
    <property type="entry name" value="DsbA_Com1_like"/>
    <property type="match status" value="1"/>
</dbReference>
<keyword evidence="9" id="KW-1185">Reference proteome</keyword>
<dbReference type="Proteomes" id="UP000028824">
    <property type="component" value="Unassembled WGS sequence"/>
</dbReference>
<reference evidence="8 9" key="1">
    <citation type="submission" date="2014-03" db="EMBL/GenBank/DDBJ databases">
        <title>Genome of Paenirhodobacter enshiensis DW2-9.</title>
        <authorList>
            <person name="Wang D."/>
            <person name="Wang G."/>
        </authorList>
    </citation>
    <scope>NUCLEOTIDE SEQUENCE [LARGE SCALE GENOMIC DNA]</scope>
    <source>
        <strain evidence="8 9">DW2-9</strain>
    </source>
</reference>
<proteinExistence type="inferred from homology"/>
<dbReference type="Gene3D" id="3.40.30.10">
    <property type="entry name" value="Glutaredoxin"/>
    <property type="match status" value="1"/>
</dbReference>
<name>A0A086Y9E0_9RHOB</name>
<protein>
    <recommendedName>
        <fullName evidence="7">Thioredoxin domain-containing protein</fullName>
    </recommendedName>
</protein>
<comment type="function">
    <text evidence="1">May be required for disulfide bond formation in some proteins.</text>
</comment>
<evidence type="ECO:0000256" key="3">
    <source>
        <dbReference type="ARBA" id="ARBA00022729"/>
    </source>
</evidence>
<dbReference type="RefSeq" id="WP_036634108.1">
    <property type="nucleotide sequence ID" value="NZ_JFZB01000001.1"/>
</dbReference>
<evidence type="ECO:0000259" key="7">
    <source>
        <dbReference type="PROSITE" id="PS51352"/>
    </source>
</evidence>
<sequence length="212" mass="22775">MIFPLNRRALLVLAPGGMMTLGAAGVQARPEAIPPKAPGYAELISDPAQPVLGNPKGDVTIVEFFDYQCPFCRKSYPEMQAFVKKDGNLRWMMKDWPMFGPVSDRATMIALGAVKLGRYAEVNAAIMALPGRHLSVEQVDAAAKSAGVEAGDALDSFQKDYNSWTELVGKNIGEAYELGLMGTPGFVVGQDLFNGATPIADLSKAVARLRRG</sequence>